<evidence type="ECO:0000259" key="1">
    <source>
        <dbReference type="Pfam" id="PF03703"/>
    </source>
</evidence>
<name>A0ABV9WMJ9_9ACTN</name>
<dbReference type="EMBL" id="JBHSJO010000001">
    <property type="protein sequence ID" value="MFC5014479.1"/>
    <property type="molecule type" value="Genomic_DNA"/>
</dbReference>
<gene>
    <name evidence="2" type="ORF">ACFPRC_06270</name>
</gene>
<dbReference type="RefSeq" id="WP_161378831.1">
    <property type="nucleotide sequence ID" value="NZ_BAAATN010000035.1"/>
</dbReference>
<feature type="domain" description="YdbS-like PH" evidence="1">
    <location>
        <begin position="20"/>
        <end position="81"/>
    </location>
</feature>
<dbReference type="Proteomes" id="UP001595855">
    <property type="component" value="Unassembled WGS sequence"/>
</dbReference>
<keyword evidence="3" id="KW-1185">Reference proteome</keyword>
<evidence type="ECO:0000313" key="2">
    <source>
        <dbReference type="EMBL" id="MFC5014479.1"/>
    </source>
</evidence>
<accession>A0ABV9WMJ9</accession>
<comment type="caution">
    <text evidence="2">The sequence shown here is derived from an EMBL/GenBank/DDBJ whole genome shotgun (WGS) entry which is preliminary data.</text>
</comment>
<dbReference type="Pfam" id="PF03703">
    <property type="entry name" value="bPH_2"/>
    <property type="match status" value="1"/>
</dbReference>
<organism evidence="2 3">
    <name type="scientific">Streptomyces lienomycini</name>
    <dbReference type="NCBI Taxonomy" id="284035"/>
    <lineage>
        <taxon>Bacteria</taxon>
        <taxon>Bacillati</taxon>
        <taxon>Actinomycetota</taxon>
        <taxon>Actinomycetes</taxon>
        <taxon>Kitasatosporales</taxon>
        <taxon>Streptomycetaceae</taxon>
        <taxon>Streptomyces</taxon>
    </lineage>
</organism>
<sequence>MSRRHTAHPARIGEYFTVWSGFFLRNVTTVCPAHRVQSVSTRQGPWQRRLDLASVYAHLPGGGSVPAAHRTTSEAADLATRLYRTLMDEAEAPHSKNADSRG</sequence>
<protein>
    <submittedName>
        <fullName evidence="2">PH domain-containing protein</fullName>
    </submittedName>
</protein>
<dbReference type="InterPro" id="IPR005182">
    <property type="entry name" value="YdbS-like_PH"/>
</dbReference>
<reference evidence="3" key="1">
    <citation type="journal article" date="2019" name="Int. J. Syst. Evol. Microbiol.">
        <title>The Global Catalogue of Microorganisms (GCM) 10K type strain sequencing project: providing services to taxonomists for standard genome sequencing and annotation.</title>
        <authorList>
            <consortium name="The Broad Institute Genomics Platform"/>
            <consortium name="The Broad Institute Genome Sequencing Center for Infectious Disease"/>
            <person name="Wu L."/>
            <person name="Ma J."/>
        </authorList>
    </citation>
    <scope>NUCLEOTIDE SEQUENCE [LARGE SCALE GENOMIC DNA]</scope>
    <source>
        <strain evidence="3">CGMCC 4.1542</strain>
    </source>
</reference>
<evidence type="ECO:0000313" key="3">
    <source>
        <dbReference type="Proteomes" id="UP001595855"/>
    </source>
</evidence>
<proteinExistence type="predicted"/>